<dbReference type="InterPro" id="IPR016024">
    <property type="entry name" value="ARM-type_fold"/>
</dbReference>
<keyword evidence="3" id="KW-1185">Reference proteome</keyword>
<dbReference type="SMART" id="SM00185">
    <property type="entry name" value="ARM"/>
    <property type="match status" value="3"/>
</dbReference>
<dbReference type="Pfam" id="PF13646">
    <property type="entry name" value="HEAT_2"/>
    <property type="match status" value="1"/>
</dbReference>
<evidence type="ECO:0000313" key="3">
    <source>
        <dbReference type="Proteomes" id="UP000252040"/>
    </source>
</evidence>
<sequence>MAHAQISKYLPPDINPTQAAIAYGCRALPKLNEELQSEDLLTRQKALMALYDLMHDPEHVYTAIRIGCLESLKALLKDANDLVRIKTTEVLYIMATHNVGRDGFLEHDVIHALSFLLSDPQSACRENLHLAFKHLAQLPAGAKGIVNSSLIPSLVWKLQREEERIQELLLDTLAACLMEDATEALASGAVPFLKEKLLSANSNIRSKAAQALTAISIPLEGKNQVWQHDVIPILVHLLKDKEEEVQASAAGALMYVTVTTKGKYAALDTEAIRPLLELLHSSLSKARLNAIKVLTMLAEAPEGRKILQSHVPTFRALEEDTSAAVRRAAQIAVKVIEWKP</sequence>
<dbReference type="GeneID" id="112412311"/>
<organism evidence="3 4">
    <name type="scientific">Neophocaena asiaeorientalis asiaeorientalis</name>
    <name type="common">Yangtze finless porpoise</name>
    <name type="synonym">Neophocaena phocaenoides subsp. asiaeorientalis</name>
    <dbReference type="NCBI Taxonomy" id="1706337"/>
    <lineage>
        <taxon>Eukaryota</taxon>
        <taxon>Metazoa</taxon>
        <taxon>Chordata</taxon>
        <taxon>Craniata</taxon>
        <taxon>Vertebrata</taxon>
        <taxon>Euteleostomi</taxon>
        <taxon>Mammalia</taxon>
        <taxon>Eutheria</taxon>
        <taxon>Laurasiatheria</taxon>
        <taxon>Artiodactyla</taxon>
        <taxon>Whippomorpha</taxon>
        <taxon>Cetacea</taxon>
        <taxon>Odontoceti</taxon>
        <taxon>Phocoenidae</taxon>
        <taxon>Neophocaena</taxon>
    </lineage>
</organism>
<dbReference type="InterPro" id="IPR042856">
    <property type="entry name" value="RSP14"/>
</dbReference>
<dbReference type="PROSITE" id="PS50077">
    <property type="entry name" value="HEAT_REPEAT"/>
    <property type="match status" value="1"/>
</dbReference>
<dbReference type="RefSeq" id="XP_024619748.1">
    <property type="nucleotide sequence ID" value="XM_024763980.1"/>
</dbReference>
<dbReference type="Proteomes" id="UP000252040">
    <property type="component" value="Unplaced"/>
</dbReference>
<accession>A0A341CYA5</accession>
<dbReference type="KEGG" id="nasi:112412311"/>
<dbReference type="AlphaFoldDB" id="A0A341CYA5"/>
<dbReference type="STRING" id="1706337.A0A341CYA5"/>
<dbReference type="InParanoid" id="A0A341CYA5"/>
<dbReference type="InterPro" id="IPR000225">
    <property type="entry name" value="Armadillo"/>
</dbReference>
<evidence type="ECO:0000313" key="4">
    <source>
        <dbReference type="RefSeq" id="XP_024619748.1"/>
    </source>
</evidence>
<evidence type="ECO:0000256" key="2">
    <source>
        <dbReference type="PROSITE-ProRule" id="PRU00259"/>
    </source>
</evidence>
<name>A0A341CYA5_NEOAA</name>
<dbReference type="PANTHER" id="PTHR15599:SF1">
    <property type="entry name" value="RADIAL SPOKE HEAD 14 HOMOLOG"/>
    <property type="match status" value="1"/>
</dbReference>
<feature type="repeat" description="HEAT" evidence="1">
    <location>
        <begin position="230"/>
        <end position="266"/>
    </location>
</feature>
<dbReference type="SUPFAM" id="SSF48371">
    <property type="entry name" value="ARM repeat"/>
    <property type="match status" value="1"/>
</dbReference>
<dbReference type="FunCoup" id="A0A341CYA5">
    <property type="interactions" value="119"/>
</dbReference>
<dbReference type="PANTHER" id="PTHR15599">
    <property type="entry name" value="RTDR1"/>
    <property type="match status" value="1"/>
</dbReference>
<dbReference type="CTD" id="27156"/>
<dbReference type="Gene3D" id="1.25.10.10">
    <property type="entry name" value="Leucine-rich Repeat Variant"/>
    <property type="match status" value="2"/>
</dbReference>
<dbReference type="InterPro" id="IPR021133">
    <property type="entry name" value="HEAT_type_2"/>
</dbReference>
<dbReference type="PROSITE" id="PS50176">
    <property type="entry name" value="ARM_REPEAT"/>
    <property type="match status" value="1"/>
</dbReference>
<evidence type="ECO:0000256" key="1">
    <source>
        <dbReference type="PROSITE-ProRule" id="PRU00103"/>
    </source>
</evidence>
<protein>
    <submittedName>
        <fullName evidence="4">Radial spoke head 14 homolog</fullName>
    </submittedName>
</protein>
<proteinExistence type="predicted"/>
<reference evidence="4" key="1">
    <citation type="submission" date="2025-08" db="UniProtKB">
        <authorList>
            <consortium name="RefSeq"/>
        </authorList>
    </citation>
    <scope>IDENTIFICATION</scope>
    <source>
        <tissue evidence="4">Meat</tissue>
    </source>
</reference>
<gene>
    <name evidence="4" type="primary">RSPH14</name>
</gene>
<dbReference type="InterPro" id="IPR011989">
    <property type="entry name" value="ARM-like"/>
</dbReference>
<feature type="repeat" description="ARM" evidence="2">
    <location>
        <begin position="229"/>
        <end position="271"/>
    </location>
</feature>